<dbReference type="RefSeq" id="WP_104418405.1">
    <property type="nucleotide sequence ID" value="NZ_PTJC01000005.1"/>
</dbReference>
<name>A0A2S6I8K4_9BACT</name>
<accession>A0A2S6I8K4</accession>
<dbReference type="AlphaFoldDB" id="A0A2S6I8K4"/>
<protein>
    <recommendedName>
        <fullName evidence="4">PH (Pleckstrin Homology) domain-containing protein</fullName>
    </recommendedName>
</protein>
<evidence type="ECO:0008006" key="4">
    <source>
        <dbReference type="Google" id="ProtNLM"/>
    </source>
</evidence>
<dbReference type="EMBL" id="PTJC01000005">
    <property type="protein sequence ID" value="PPK87823.1"/>
    <property type="molecule type" value="Genomic_DNA"/>
</dbReference>
<comment type="caution">
    <text evidence="2">The sequence shown here is derived from an EMBL/GenBank/DDBJ whole genome shotgun (WGS) entry which is preliminary data.</text>
</comment>
<feature type="transmembrane region" description="Helical" evidence="1">
    <location>
        <begin position="40"/>
        <end position="59"/>
    </location>
</feature>
<keyword evidence="3" id="KW-1185">Reference proteome</keyword>
<sequence>MNTYTYHHRKALIAIGGIVLPSFALALLRDDWIGDWSNVVVAALTFASILYLISYPWLLNERLIVSGRTLTVARRIGRSRVIDLDEVEGMVIREIPGSLGFGKTINMHLHLPRQPVRIKLSHLRNAPGFVRLIESKLRQGGLNLAQRTVDDQESLPLEQLDELLG</sequence>
<gene>
    <name evidence="2" type="ORF">CLV84_0776</name>
</gene>
<dbReference type="Proteomes" id="UP000237662">
    <property type="component" value="Unassembled WGS sequence"/>
</dbReference>
<feature type="transmembrane region" description="Helical" evidence="1">
    <location>
        <begin position="12"/>
        <end position="28"/>
    </location>
</feature>
<keyword evidence="1" id="KW-0812">Transmembrane</keyword>
<evidence type="ECO:0000256" key="1">
    <source>
        <dbReference type="SAM" id="Phobius"/>
    </source>
</evidence>
<organism evidence="2 3">
    <name type="scientific">Neolewinella xylanilytica</name>
    <dbReference type="NCBI Taxonomy" id="1514080"/>
    <lineage>
        <taxon>Bacteria</taxon>
        <taxon>Pseudomonadati</taxon>
        <taxon>Bacteroidota</taxon>
        <taxon>Saprospiria</taxon>
        <taxon>Saprospirales</taxon>
        <taxon>Lewinellaceae</taxon>
        <taxon>Neolewinella</taxon>
    </lineage>
</organism>
<evidence type="ECO:0000313" key="2">
    <source>
        <dbReference type="EMBL" id="PPK87823.1"/>
    </source>
</evidence>
<keyword evidence="1" id="KW-1133">Transmembrane helix</keyword>
<evidence type="ECO:0000313" key="3">
    <source>
        <dbReference type="Proteomes" id="UP000237662"/>
    </source>
</evidence>
<keyword evidence="1" id="KW-0472">Membrane</keyword>
<reference evidence="2 3" key="1">
    <citation type="submission" date="2018-02" db="EMBL/GenBank/DDBJ databases">
        <title>Genomic Encyclopedia of Archaeal and Bacterial Type Strains, Phase II (KMG-II): from individual species to whole genera.</title>
        <authorList>
            <person name="Goeker M."/>
        </authorList>
    </citation>
    <scope>NUCLEOTIDE SEQUENCE [LARGE SCALE GENOMIC DNA]</scope>
    <source>
        <strain evidence="2 3">DSM 29526</strain>
    </source>
</reference>
<proteinExistence type="predicted"/>